<evidence type="ECO:0000313" key="1">
    <source>
        <dbReference type="EMBL" id="AYE34691.1"/>
    </source>
</evidence>
<evidence type="ECO:0000313" key="4">
    <source>
        <dbReference type="Proteomes" id="UP001055437"/>
    </source>
</evidence>
<dbReference type="RefSeq" id="WP_066676527.1">
    <property type="nucleotide sequence ID" value="NZ_CABMIZ010000017.1"/>
</dbReference>
<reference evidence="2" key="2">
    <citation type="submission" date="2022-06" db="EMBL/GenBank/DDBJ databases">
        <authorList>
            <person name="Holder M.E."/>
            <person name="Ajami N.J."/>
            <person name="Petrosino J.F."/>
        </authorList>
    </citation>
    <scope>NUCLEOTIDE SEQUENCE</scope>
    <source>
        <strain evidence="2">RMA 8861</strain>
    </source>
</reference>
<organism evidence="1 3">
    <name type="scientific">Clostridium septicum</name>
    <dbReference type="NCBI Taxonomy" id="1504"/>
    <lineage>
        <taxon>Bacteria</taxon>
        <taxon>Bacillati</taxon>
        <taxon>Bacillota</taxon>
        <taxon>Clostridia</taxon>
        <taxon>Eubacteriales</taxon>
        <taxon>Clostridiaceae</taxon>
        <taxon>Clostridium</taxon>
    </lineage>
</organism>
<gene>
    <name evidence="1" type="ORF">CP523_09910</name>
    <name evidence="2" type="ORF">NH397_02250</name>
</gene>
<dbReference type="Proteomes" id="UP001055437">
    <property type="component" value="Chromosome"/>
</dbReference>
<dbReference type="Proteomes" id="UP000280586">
    <property type="component" value="Chromosome"/>
</dbReference>
<dbReference type="AlphaFoldDB" id="A0A9N7PJE0"/>
<reference evidence="1 3" key="1">
    <citation type="submission" date="2017-09" db="EMBL/GenBank/DDBJ databases">
        <authorList>
            <person name="Thomas P."/>
            <person name="Seyboldt C."/>
        </authorList>
    </citation>
    <scope>NUCLEOTIDE SEQUENCE [LARGE SCALE GENOMIC DNA]</scope>
    <source>
        <strain evidence="1 3">DSM 7534</strain>
    </source>
</reference>
<dbReference type="EMBL" id="CP023671">
    <property type="protein sequence ID" value="AYE34691.1"/>
    <property type="molecule type" value="Genomic_DNA"/>
</dbReference>
<proteinExistence type="predicted"/>
<dbReference type="KEGG" id="csep:CP523_09910"/>
<accession>A0A9N7PJE0</accession>
<sequence length="495" mass="56585">MKKFIYFINIFVVLFLLSGCHKIGGKDIATTKTPKNNLLSIKGSWKVDSVEIVDENLNIASVDNDITDSEINISDSAIEIKDVKYDRPKYKLKVVDKNYMLSYEAGLKVSSFINNDDKIDVISIINKNNTLIGEFIIKEKDRGFLFYRGMILELSRISENVEDKDYPLENKNNYSDESAANDYNSEVGVMLGLKVPRKKNEDGGYTKEKYRTLWISFKDGELQPIMEKENIIFPRMTGIWALKSNTANYNGNEIEYFNVSPIDGKDVEVNSEIKDKNVYKNIKFVGNNYIAIEKYEGNDFQNKFPIYQVIPIDNINAENGIIIEEIYSKDASEKYKIAYENELSKLSAESKAKLNTNIDYSNFSIERKEGKWKLVGKISPVDLNSNGLDYAIGLNPNKKLLNYDALTVPWKVLKGELPLIRDAYIAPTERIAIIVFEDNIAVYEVDNRRLKGSPLVNIKLNGEEEVIMAEWSSQGYVKSWSNVFSDGRNVMEEEE</sequence>
<keyword evidence="4" id="KW-1185">Reference proteome</keyword>
<protein>
    <recommendedName>
        <fullName evidence="5">Lipoprotein</fullName>
    </recommendedName>
</protein>
<evidence type="ECO:0000313" key="3">
    <source>
        <dbReference type="Proteomes" id="UP000280586"/>
    </source>
</evidence>
<evidence type="ECO:0008006" key="5">
    <source>
        <dbReference type="Google" id="ProtNLM"/>
    </source>
</evidence>
<dbReference type="PROSITE" id="PS51257">
    <property type="entry name" value="PROKAR_LIPOPROTEIN"/>
    <property type="match status" value="1"/>
</dbReference>
<dbReference type="OrthoDB" id="2677224at2"/>
<dbReference type="EMBL" id="CP099799">
    <property type="protein sequence ID" value="USS01285.1"/>
    <property type="molecule type" value="Genomic_DNA"/>
</dbReference>
<dbReference type="GeneID" id="303560993"/>
<name>A0A9N7PJE0_CLOSE</name>
<evidence type="ECO:0000313" key="2">
    <source>
        <dbReference type="EMBL" id="USS01285.1"/>
    </source>
</evidence>